<name>A0ABV6PUS2_9BURK</name>
<evidence type="ECO:0000256" key="1">
    <source>
        <dbReference type="ARBA" id="ARBA00005254"/>
    </source>
</evidence>
<protein>
    <submittedName>
        <fullName evidence="2">Enoyl-CoA hydratase/isomerase family protein</fullName>
    </submittedName>
</protein>
<dbReference type="CDD" id="cd06558">
    <property type="entry name" value="crotonase-like"/>
    <property type="match status" value="1"/>
</dbReference>
<reference evidence="2 3" key="1">
    <citation type="submission" date="2024-09" db="EMBL/GenBank/DDBJ databases">
        <authorList>
            <person name="Sun Q."/>
            <person name="Mori K."/>
        </authorList>
    </citation>
    <scope>NUCLEOTIDE SEQUENCE [LARGE SCALE GENOMIC DNA]</scope>
    <source>
        <strain evidence="2 3">NCAIM B.02336</strain>
    </source>
</reference>
<dbReference type="PANTHER" id="PTHR43802">
    <property type="entry name" value="ENOYL-COA HYDRATASE"/>
    <property type="match status" value="1"/>
</dbReference>
<comment type="caution">
    <text evidence="2">The sequence shown here is derived from an EMBL/GenBank/DDBJ whole genome shotgun (WGS) entry which is preliminary data.</text>
</comment>
<dbReference type="Proteomes" id="UP001589834">
    <property type="component" value="Unassembled WGS sequence"/>
</dbReference>
<dbReference type="SUPFAM" id="SSF52096">
    <property type="entry name" value="ClpP/crotonase"/>
    <property type="match status" value="1"/>
</dbReference>
<dbReference type="InterPro" id="IPR029045">
    <property type="entry name" value="ClpP/crotonase-like_dom_sf"/>
</dbReference>
<dbReference type="PANTHER" id="PTHR43802:SF1">
    <property type="entry name" value="IP11341P-RELATED"/>
    <property type="match status" value="1"/>
</dbReference>
<evidence type="ECO:0000313" key="3">
    <source>
        <dbReference type="Proteomes" id="UP001589834"/>
    </source>
</evidence>
<accession>A0ABV6PUS2</accession>
<gene>
    <name evidence="2" type="ORF">ACFFGG_13685</name>
</gene>
<dbReference type="EMBL" id="JBHLTN010000029">
    <property type="protein sequence ID" value="MFC0593600.1"/>
    <property type="molecule type" value="Genomic_DNA"/>
</dbReference>
<dbReference type="Pfam" id="PF00378">
    <property type="entry name" value="ECH_1"/>
    <property type="match status" value="1"/>
</dbReference>
<dbReference type="Gene3D" id="3.90.226.10">
    <property type="entry name" value="2-enoyl-CoA Hydratase, Chain A, domain 1"/>
    <property type="match status" value="1"/>
</dbReference>
<keyword evidence="3" id="KW-1185">Reference proteome</keyword>
<dbReference type="InterPro" id="IPR001753">
    <property type="entry name" value="Enoyl-CoA_hydra/iso"/>
</dbReference>
<comment type="similarity">
    <text evidence="1">Belongs to the enoyl-CoA hydratase/isomerase family.</text>
</comment>
<sequence length="257" mass="27547">MYVTLNYTIEDSIAVVELNRPHRLNAIDPDMRRELPDALRQANEAAEVRAIMITGAGKGFCAGADLGGKPPENASAGDALQLVGGFIEVFSAIDKPMVAAVNGAAAGVGLSIALACDIRVASTASKYSAIWVRRGLVADGGASLLLPTVIGMERALELTLTGKMISAADAKEYGLVSRVVEPEELVPAAMDLCREIATQPPIAVALVKRIMLERLRRDFRESLLLETYAQHVCRGTEDHKEAVCAFVEKRDAEFVGR</sequence>
<proteinExistence type="inferred from homology"/>
<dbReference type="InterPro" id="IPR014748">
    <property type="entry name" value="Enoyl-CoA_hydra_C"/>
</dbReference>
<organism evidence="2 3">
    <name type="scientific">Ottowia pentelensis</name>
    <dbReference type="NCBI Taxonomy" id="511108"/>
    <lineage>
        <taxon>Bacteria</taxon>
        <taxon>Pseudomonadati</taxon>
        <taxon>Pseudomonadota</taxon>
        <taxon>Betaproteobacteria</taxon>
        <taxon>Burkholderiales</taxon>
        <taxon>Comamonadaceae</taxon>
        <taxon>Ottowia</taxon>
    </lineage>
</organism>
<dbReference type="Gene3D" id="1.10.12.10">
    <property type="entry name" value="Lyase 2-enoyl-coa Hydratase, Chain A, domain 2"/>
    <property type="match status" value="1"/>
</dbReference>
<dbReference type="RefSeq" id="WP_377483847.1">
    <property type="nucleotide sequence ID" value="NZ_JBHLTN010000029.1"/>
</dbReference>
<evidence type="ECO:0000313" key="2">
    <source>
        <dbReference type="EMBL" id="MFC0593600.1"/>
    </source>
</evidence>